<reference evidence="2 3" key="1">
    <citation type="submission" date="2013-11" db="EMBL/GenBank/DDBJ databases">
        <title>Opisthorchis viverrini - life in the bile duct.</title>
        <authorList>
            <person name="Young N.D."/>
            <person name="Nagarajan N."/>
            <person name="Lin S.J."/>
            <person name="Korhonen P.K."/>
            <person name="Jex A.R."/>
            <person name="Hall R.S."/>
            <person name="Safavi-Hemami H."/>
            <person name="Kaewkong W."/>
            <person name="Bertrand D."/>
            <person name="Gao S."/>
            <person name="Seet Q."/>
            <person name="Wongkham S."/>
            <person name="Teh B.T."/>
            <person name="Wongkham C."/>
            <person name="Intapan P.M."/>
            <person name="Maleewong W."/>
            <person name="Yang X."/>
            <person name="Hu M."/>
            <person name="Wang Z."/>
            <person name="Hofmann A."/>
            <person name="Sternberg P.W."/>
            <person name="Tan P."/>
            <person name="Wang J."/>
            <person name="Gasser R.B."/>
        </authorList>
    </citation>
    <scope>NUCLEOTIDE SEQUENCE [LARGE SCALE GENOMIC DNA]</scope>
</reference>
<feature type="region of interest" description="Disordered" evidence="1">
    <location>
        <begin position="168"/>
        <end position="204"/>
    </location>
</feature>
<dbReference type="GeneID" id="20327326"/>
<dbReference type="KEGG" id="ovi:T265_13158"/>
<feature type="compositionally biased region" description="Acidic residues" evidence="1">
    <location>
        <begin position="168"/>
        <end position="179"/>
    </location>
</feature>
<evidence type="ECO:0008006" key="4">
    <source>
        <dbReference type="Google" id="ProtNLM"/>
    </source>
</evidence>
<name>A0A075AHW0_OPIVI</name>
<dbReference type="CTD" id="20327326"/>
<keyword evidence="3" id="KW-1185">Reference proteome</keyword>
<dbReference type="OrthoDB" id="6256356at2759"/>
<evidence type="ECO:0000313" key="3">
    <source>
        <dbReference type="Proteomes" id="UP000054324"/>
    </source>
</evidence>
<accession>A0A075AHW0</accession>
<gene>
    <name evidence="2" type="ORF">T265_13158</name>
</gene>
<organism evidence="2 3">
    <name type="scientific">Opisthorchis viverrini</name>
    <name type="common">Southeast Asian liver fluke</name>
    <dbReference type="NCBI Taxonomy" id="6198"/>
    <lineage>
        <taxon>Eukaryota</taxon>
        <taxon>Metazoa</taxon>
        <taxon>Spiralia</taxon>
        <taxon>Lophotrochozoa</taxon>
        <taxon>Platyhelminthes</taxon>
        <taxon>Trematoda</taxon>
        <taxon>Digenea</taxon>
        <taxon>Opisthorchiida</taxon>
        <taxon>Opisthorchiata</taxon>
        <taxon>Opisthorchiidae</taxon>
        <taxon>Opisthorchis</taxon>
    </lineage>
</organism>
<dbReference type="AlphaFoldDB" id="A0A075AHW0"/>
<evidence type="ECO:0000256" key="1">
    <source>
        <dbReference type="SAM" id="MobiDB-lite"/>
    </source>
</evidence>
<dbReference type="RefSeq" id="XP_009165729.1">
    <property type="nucleotide sequence ID" value="XM_009167465.1"/>
</dbReference>
<evidence type="ECO:0000313" key="2">
    <source>
        <dbReference type="EMBL" id="KER30569.1"/>
    </source>
</evidence>
<sequence>MDQEDDSFTSFFTELQFAETGPTDNCNDQILLDKLRAQTEALDQILLERVKKENKVKQQSKVIHQQIRQELMQIVGRLTESTKNQRSGKRRKSYFRSSISSPNILPNLNIFSDKSNALVSVPVCDNAMVPSYKQNDLSHEILRNITCFLDLDRTVFTQADDNSTLLEDEQQTMTDEEFDTTATERSQVPHLYPEAKDTSDDVSPLSKEDEEKLEQLLNDTTYQDQNENHMWWQGQEVHDGEPPSGADHFVKDTPNEIEDNQISIITRDELALWPSSKAGQLSLIGNDPEIEKIQERLKEIDQQLRVFVMEKEEENISLPHISSTNVGNSVQEVDEERKTILHSDEVLFYEMEGTEKELVRLREIDQKLQSVRETDCEQVRLT</sequence>
<proteinExistence type="predicted"/>
<dbReference type="Proteomes" id="UP000054324">
    <property type="component" value="Unassembled WGS sequence"/>
</dbReference>
<protein>
    <recommendedName>
        <fullName evidence="4">Fibrous sheath-interacting protein 1</fullName>
    </recommendedName>
</protein>
<dbReference type="EMBL" id="KL596659">
    <property type="protein sequence ID" value="KER30569.1"/>
    <property type="molecule type" value="Genomic_DNA"/>
</dbReference>